<dbReference type="PANTHER" id="PTHR10621">
    <property type="entry name" value="UV EXCISION REPAIR PROTEIN RAD23"/>
    <property type="match status" value="1"/>
</dbReference>
<dbReference type="InterPro" id="IPR015940">
    <property type="entry name" value="UBA"/>
</dbReference>
<feature type="region of interest" description="Disordered" evidence="6">
    <location>
        <begin position="107"/>
        <end position="138"/>
    </location>
</feature>
<evidence type="ECO:0000259" key="7">
    <source>
        <dbReference type="PROSITE" id="PS50030"/>
    </source>
</evidence>
<dbReference type="SUPFAM" id="SSF46934">
    <property type="entry name" value="UBA-like"/>
    <property type="match status" value="2"/>
</dbReference>
<dbReference type="InterPro" id="IPR009060">
    <property type="entry name" value="UBA-like_sf"/>
</dbReference>
<dbReference type="CDD" id="cd01805">
    <property type="entry name" value="Ubl_Rad23"/>
    <property type="match status" value="1"/>
</dbReference>
<dbReference type="PROSITE" id="PS50053">
    <property type="entry name" value="UBIQUITIN_2"/>
    <property type="match status" value="1"/>
</dbReference>
<protein>
    <recommendedName>
        <fullName evidence="5">UV excision repair protein RAD23</fullName>
    </recommendedName>
</protein>
<gene>
    <name evidence="9" type="ORF">CCMP2556_LOCUS12986</name>
</gene>
<dbReference type="SMART" id="SM00165">
    <property type="entry name" value="UBA"/>
    <property type="match status" value="2"/>
</dbReference>
<dbReference type="SMART" id="SM00213">
    <property type="entry name" value="UBQ"/>
    <property type="match status" value="1"/>
</dbReference>
<dbReference type="Pfam" id="PF00627">
    <property type="entry name" value="UBA"/>
    <property type="match status" value="2"/>
</dbReference>
<dbReference type="CDD" id="cd14280">
    <property type="entry name" value="UBA1_Rad23_like"/>
    <property type="match status" value="1"/>
</dbReference>
<dbReference type="SUPFAM" id="SSF101238">
    <property type="entry name" value="XPC-binding domain"/>
    <property type="match status" value="1"/>
</dbReference>
<dbReference type="EMBL" id="CAXAMN010006480">
    <property type="protein sequence ID" value="CAK9017749.1"/>
    <property type="molecule type" value="Genomic_DNA"/>
</dbReference>
<evidence type="ECO:0000256" key="3">
    <source>
        <dbReference type="ARBA" id="ARBA00023204"/>
    </source>
</evidence>
<keyword evidence="5" id="KW-0963">Cytoplasm</keyword>
<keyword evidence="10" id="KW-1185">Reference proteome</keyword>
<proteinExistence type="inferred from homology"/>
<dbReference type="PRINTS" id="PR01839">
    <property type="entry name" value="RAD23PROTEIN"/>
</dbReference>
<feature type="domain" description="Ubiquitin-like" evidence="8">
    <location>
        <begin position="25"/>
        <end position="96"/>
    </location>
</feature>
<name>A0ABP0JTW8_9DINO</name>
<dbReference type="PROSITE" id="PS50030">
    <property type="entry name" value="UBA"/>
    <property type="match status" value="2"/>
</dbReference>
<keyword evidence="1" id="KW-0677">Repeat</keyword>
<dbReference type="InterPro" id="IPR000626">
    <property type="entry name" value="Ubiquitin-like_dom"/>
</dbReference>
<dbReference type="InterPro" id="IPR029071">
    <property type="entry name" value="Ubiquitin-like_domsf"/>
</dbReference>
<comment type="caution">
    <text evidence="9">The sequence shown here is derived from an EMBL/GenBank/DDBJ whole genome shotgun (WGS) entry which is preliminary data.</text>
</comment>
<comment type="similarity">
    <text evidence="5">Belongs to the RAD23 family.</text>
</comment>
<feature type="compositionally biased region" description="Pro residues" evidence="6">
    <location>
        <begin position="190"/>
        <end position="210"/>
    </location>
</feature>
<keyword evidence="3 5" id="KW-0234">DNA repair</keyword>
<dbReference type="SUPFAM" id="SSF54236">
    <property type="entry name" value="Ubiquitin-like"/>
    <property type="match status" value="1"/>
</dbReference>
<reference evidence="9 10" key="1">
    <citation type="submission" date="2024-02" db="EMBL/GenBank/DDBJ databases">
        <authorList>
            <person name="Chen Y."/>
            <person name="Shah S."/>
            <person name="Dougan E. K."/>
            <person name="Thang M."/>
            <person name="Chan C."/>
        </authorList>
    </citation>
    <scope>NUCLEOTIDE SEQUENCE [LARGE SCALE GENOMIC DNA]</scope>
</reference>
<dbReference type="InterPro" id="IPR006636">
    <property type="entry name" value="STI1_HS-bd"/>
</dbReference>
<evidence type="ECO:0000256" key="2">
    <source>
        <dbReference type="ARBA" id="ARBA00022763"/>
    </source>
</evidence>
<dbReference type="Gene3D" id="1.10.10.540">
    <property type="entry name" value="XPC-binding domain"/>
    <property type="match status" value="1"/>
</dbReference>
<evidence type="ECO:0000256" key="1">
    <source>
        <dbReference type="ARBA" id="ARBA00022737"/>
    </source>
</evidence>
<comment type="subcellular location">
    <subcellularLocation>
        <location evidence="5">Nucleus</location>
    </subcellularLocation>
    <subcellularLocation>
        <location evidence="5">Cytoplasm</location>
    </subcellularLocation>
</comment>
<feature type="domain" description="UBA" evidence="7">
    <location>
        <begin position="135"/>
        <end position="175"/>
    </location>
</feature>
<evidence type="ECO:0000256" key="6">
    <source>
        <dbReference type="SAM" id="MobiDB-lite"/>
    </source>
</evidence>
<feature type="region of interest" description="Disordered" evidence="6">
    <location>
        <begin position="182"/>
        <end position="217"/>
    </location>
</feature>
<evidence type="ECO:0000256" key="5">
    <source>
        <dbReference type="RuleBase" id="RU367049"/>
    </source>
</evidence>
<dbReference type="SMART" id="SM00727">
    <property type="entry name" value="STI1"/>
    <property type="match status" value="1"/>
</dbReference>
<sequence length="355" mass="37623">HRVLAGLAQLVQIRGNVASFGTRSMKLQVRPLKGETFDLEVEPVWTIKAVKEAIAATKPELPTELQKVLHKGKVLQDADTLQDVGIVDGDFVVIMMGKAKQAEAPAAPAAPAPAAPAAPAPEAAAAPAAPPPAPAEDETAVQNLCEMGFPRELVRQCLRAAFNNADRAVEYLMSGIPPHLQHLADGSAPAPAPAPPAPVPAPPVVPPAPGQMPQQPSRPLIPAPETGPLAPLANHPKFNALRQAVQQHPSTLNQVLTVIAKGDPEMIKLIAEHQDEFVRLLSQPPTADPIAAMLQAAQARGAQPARPPQLGAGDEEAIQRLEALGFPRRACVEAYLSCDRNEELAANYLFDRMEE</sequence>
<dbReference type="CDD" id="cd14281">
    <property type="entry name" value="UBA2_Rad23_like"/>
    <property type="match status" value="1"/>
</dbReference>
<dbReference type="InterPro" id="IPR015360">
    <property type="entry name" value="XPC-bd"/>
</dbReference>
<evidence type="ECO:0000259" key="8">
    <source>
        <dbReference type="PROSITE" id="PS50053"/>
    </source>
</evidence>
<evidence type="ECO:0000313" key="9">
    <source>
        <dbReference type="EMBL" id="CAK9017749.1"/>
    </source>
</evidence>
<feature type="domain" description="UBA" evidence="7">
    <location>
        <begin position="312"/>
        <end position="352"/>
    </location>
</feature>
<feature type="non-terminal residue" evidence="9">
    <location>
        <position position="1"/>
    </location>
</feature>
<keyword evidence="4 5" id="KW-0539">Nucleus</keyword>
<evidence type="ECO:0000256" key="4">
    <source>
        <dbReference type="ARBA" id="ARBA00023242"/>
    </source>
</evidence>
<keyword evidence="2 5" id="KW-0227">DNA damage</keyword>
<dbReference type="InterPro" id="IPR036353">
    <property type="entry name" value="XPC-bd_sf"/>
</dbReference>
<dbReference type="Proteomes" id="UP001642484">
    <property type="component" value="Unassembled WGS sequence"/>
</dbReference>
<evidence type="ECO:0000313" key="10">
    <source>
        <dbReference type="Proteomes" id="UP001642484"/>
    </source>
</evidence>
<feature type="compositionally biased region" description="Pro residues" evidence="6">
    <location>
        <begin position="108"/>
        <end position="119"/>
    </location>
</feature>
<organism evidence="9 10">
    <name type="scientific">Durusdinium trenchii</name>
    <dbReference type="NCBI Taxonomy" id="1381693"/>
    <lineage>
        <taxon>Eukaryota</taxon>
        <taxon>Sar</taxon>
        <taxon>Alveolata</taxon>
        <taxon>Dinophyceae</taxon>
        <taxon>Suessiales</taxon>
        <taxon>Symbiodiniaceae</taxon>
        <taxon>Durusdinium</taxon>
    </lineage>
</organism>
<dbReference type="PANTHER" id="PTHR10621:SF0">
    <property type="entry name" value="UV EXCISION REPAIR PROTEIN RAD23"/>
    <property type="match status" value="1"/>
</dbReference>
<dbReference type="Pfam" id="PF09280">
    <property type="entry name" value="XPC-binding"/>
    <property type="match status" value="1"/>
</dbReference>
<dbReference type="Gene3D" id="3.10.20.90">
    <property type="entry name" value="Phosphatidylinositol 3-kinase Catalytic Subunit, Chain A, domain 1"/>
    <property type="match status" value="1"/>
</dbReference>
<dbReference type="Gene3D" id="1.10.8.10">
    <property type="entry name" value="DNA helicase RuvA subunit, C-terminal domain"/>
    <property type="match status" value="2"/>
</dbReference>
<dbReference type="InterPro" id="IPR004806">
    <property type="entry name" value="Rad23"/>
</dbReference>
<comment type="function">
    <text evidence="5">Multiubiquitin chain receptor involved in modulation of proteasomal degradation. Involved in nucleotide excision repair.</text>
</comment>
<accession>A0ABP0JTW8</accession>
<dbReference type="Pfam" id="PF00240">
    <property type="entry name" value="ubiquitin"/>
    <property type="match status" value="1"/>
</dbReference>